<dbReference type="AlphaFoldDB" id="A0A9P6LBT6"/>
<comment type="subcellular location">
    <subcellularLocation>
        <location evidence="1">Cytoplasm</location>
    </subcellularLocation>
</comment>
<feature type="compositionally biased region" description="Polar residues" evidence="3">
    <location>
        <begin position="903"/>
        <end position="913"/>
    </location>
</feature>
<feature type="compositionally biased region" description="Polar residues" evidence="3">
    <location>
        <begin position="452"/>
        <end position="464"/>
    </location>
</feature>
<feature type="compositionally biased region" description="Polar residues" evidence="3">
    <location>
        <begin position="191"/>
        <end position="200"/>
    </location>
</feature>
<feature type="region of interest" description="Disordered" evidence="3">
    <location>
        <begin position="961"/>
        <end position="1013"/>
    </location>
</feature>
<proteinExistence type="predicted"/>
<feature type="region of interest" description="Disordered" evidence="3">
    <location>
        <begin position="699"/>
        <end position="718"/>
    </location>
</feature>
<feature type="region of interest" description="Disordered" evidence="3">
    <location>
        <begin position="881"/>
        <end position="913"/>
    </location>
</feature>
<dbReference type="OrthoDB" id="1716625at2759"/>
<keyword evidence="2" id="KW-0963">Cytoplasm</keyword>
<feature type="region of interest" description="Disordered" evidence="3">
    <location>
        <begin position="350"/>
        <end position="486"/>
    </location>
</feature>
<dbReference type="InterPro" id="IPR035899">
    <property type="entry name" value="DBL_dom_sf"/>
</dbReference>
<feature type="region of interest" description="Disordered" evidence="3">
    <location>
        <begin position="1"/>
        <end position="126"/>
    </location>
</feature>
<organism evidence="5 6">
    <name type="scientific">Thelephora terrestris</name>
    <dbReference type="NCBI Taxonomy" id="56493"/>
    <lineage>
        <taxon>Eukaryota</taxon>
        <taxon>Fungi</taxon>
        <taxon>Dikarya</taxon>
        <taxon>Basidiomycota</taxon>
        <taxon>Agaricomycotina</taxon>
        <taxon>Agaricomycetes</taxon>
        <taxon>Thelephorales</taxon>
        <taxon>Thelephoraceae</taxon>
        <taxon>Thelephora</taxon>
    </lineage>
</organism>
<feature type="compositionally biased region" description="Basic and acidic residues" evidence="3">
    <location>
        <begin position="365"/>
        <end position="375"/>
    </location>
</feature>
<sequence length="1025" mass="112373">MKAFLLNKFKLGSQKDKEKDASKEKVPQLGPLPDWPPTPLITATPSSVKSLKPLPELSSRQLPPIDQTSVPDPAESSHTASSSSTPTQSNHPTLPAFKPAELDAAPSTRTPVSHPPDHITRSVSKATTNTTATITTTTAITVDVNKKVAFISPSTTPTAERPLRSPTPASDLPPPMKKIPSNRPGKFSMTGPASSRTDLSIKSGKHPAVRAITSPNLNKGFADNASIQQTIRSNTPYSQSNSSRIMSPASWSELTEVDLVANLGSRERTRQEVLFEIVSSEERYVNELARMKETFIDPLLHPFSSSSASPQPSTPHPGTSLGDFRDYDEYLRTRPSESLERLPIASRFLASPVAGRSTTPAPQSTRREETPHPEISDDDVDEDLNKGFSSKQNSKHNHPRSPYNTTANRSGRNGEVPFPSRSHHSLPPPPRGTNPTDSTQSLERQSVIADSGVSTKGTIQTQGTRLLRKAPKNSTSESVSIPGAIPPRQLPEDLRVCLEVIENDLLEGHVRLSEALKKRYEEQYPLVRSLADVFVSSSHILTGYAKYVLHLEKALEQVDNAVKYANSAGRKPSKKHEGDQLYKVGAYLQRLEENAAEKGETGLAISLSKPFQRLLKYPLMFQNLLFHTDPSTFEYESTLQMVAEVETIVRSIEDEKILKEERDKTRDVLGRIDGLDKVKQLAVPKPSRVLVEERMIVLTRPSGSGTPPPGTPGANGGKVKVKPSFKRLSDVWQPGSNGIGGKKDLWLVVFNDVVLRCQRTGTTSLPIGGASYGRTNSMPEMQGKSKFATTGRRNLQAKPRNLYKYLKIETWDIGDVVQPREGVVAMDEVVRSRALHASVQPRIMPLPDDDEDEEAGESDDSDRKSKMSFSYWGADKITLQKPVTSKPRQVVPTQNGVRRGPTSGITTYNRESSANAKFGTRLLSAESIATRPSSRRNGAVTPVRRPVFDDTNVVKATITRPAWNENPRSTSTTIPKRQRNTSKPNAVVATRTPNNSSTTKLSSPSEDSGVGMYRQVLANDPSLAT</sequence>
<feature type="compositionally biased region" description="Polar residues" evidence="3">
    <location>
        <begin position="966"/>
        <end position="975"/>
    </location>
</feature>
<evidence type="ECO:0000256" key="3">
    <source>
        <dbReference type="SAM" id="MobiDB-lite"/>
    </source>
</evidence>
<dbReference type="PROSITE" id="PS50010">
    <property type="entry name" value="DH_2"/>
    <property type="match status" value="1"/>
</dbReference>
<dbReference type="SMART" id="SM00325">
    <property type="entry name" value="RhoGEF"/>
    <property type="match status" value="1"/>
</dbReference>
<dbReference type="EMBL" id="WIUZ02000001">
    <property type="protein sequence ID" value="KAF9792720.1"/>
    <property type="molecule type" value="Genomic_DNA"/>
</dbReference>
<dbReference type="Gene3D" id="1.20.900.10">
    <property type="entry name" value="Dbl homology (DH) domain"/>
    <property type="match status" value="2"/>
</dbReference>
<dbReference type="Pfam" id="PF00621">
    <property type="entry name" value="RhoGEF"/>
    <property type="match status" value="1"/>
</dbReference>
<dbReference type="InterPro" id="IPR000219">
    <property type="entry name" value="DH_dom"/>
</dbReference>
<feature type="compositionally biased region" description="Acidic residues" evidence="3">
    <location>
        <begin position="847"/>
        <end position="860"/>
    </location>
</feature>
<feature type="compositionally biased region" description="Low complexity" evidence="3">
    <location>
        <begin position="302"/>
        <end position="311"/>
    </location>
</feature>
<feature type="domain" description="DH" evidence="4">
    <location>
        <begin position="269"/>
        <end position="655"/>
    </location>
</feature>
<dbReference type="Proteomes" id="UP000736335">
    <property type="component" value="Unassembled WGS sequence"/>
</dbReference>
<feature type="compositionally biased region" description="Polar residues" evidence="3">
    <location>
        <begin position="433"/>
        <end position="444"/>
    </location>
</feature>
<evidence type="ECO:0000313" key="5">
    <source>
        <dbReference type="EMBL" id="KAF9792720.1"/>
    </source>
</evidence>
<keyword evidence="6" id="KW-1185">Reference proteome</keyword>
<feature type="compositionally biased region" description="Polar residues" evidence="3">
    <location>
        <begin position="881"/>
        <end position="896"/>
    </location>
</feature>
<reference evidence="5" key="2">
    <citation type="submission" date="2020-11" db="EMBL/GenBank/DDBJ databases">
        <authorList>
            <consortium name="DOE Joint Genome Institute"/>
            <person name="Kuo A."/>
            <person name="Miyauchi S."/>
            <person name="Kiss E."/>
            <person name="Drula E."/>
            <person name="Kohler A."/>
            <person name="Sanchez-Garcia M."/>
            <person name="Andreopoulos B."/>
            <person name="Barry K.W."/>
            <person name="Bonito G."/>
            <person name="Buee M."/>
            <person name="Carver A."/>
            <person name="Chen C."/>
            <person name="Cichocki N."/>
            <person name="Clum A."/>
            <person name="Culley D."/>
            <person name="Crous P.W."/>
            <person name="Fauchery L."/>
            <person name="Girlanda M."/>
            <person name="Hayes R."/>
            <person name="Keri Z."/>
            <person name="Labutti K."/>
            <person name="Lipzen A."/>
            <person name="Lombard V."/>
            <person name="Magnuson J."/>
            <person name="Maillard F."/>
            <person name="Morin E."/>
            <person name="Murat C."/>
            <person name="Nolan M."/>
            <person name="Ohm R."/>
            <person name="Pangilinan J."/>
            <person name="Pereira M."/>
            <person name="Perotto S."/>
            <person name="Peter M."/>
            <person name="Riley R."/>
            <person name="Sitrit Y."/>
            <person name="Stielow B."/>
            <person name="Szollosi G."/>
            <person name="Zifcakova L."/>
            <person name="Stursova M."/>
            <person name="Spatafora J.W."/>
            <person name="Tedersoo L."/>
            <person name="Vaario L.-M."/>
            <person name="Yamada A."/>
            <person name="Yan M."/>
            <person name="Wang P."/>
            <person name="Xu J."/>
            <person name="Bruns T."/>
            <person name="Baldrian P."/>
            <person name="Vilgalys R."/>
            <person name="Henrissat B."/>
            <person name="Grigoriev I.V."/>
            <person name="Hibbett D."/>
            <person name="Nagy L.G."/>
            <person name="Martin F.M."/>
        </authorList>
    </citation>
    <scope>NUCLEOTIDE SEQUENCE</scope>
    <source>
        <strain evidence="5">UH-Tt-Lm1</strain>
    </source>
</reference>
<dbReference type="GO" id="GO:0005085">
    <property type="term" value="F:guanyl-nucleotide exchange factor activity"/>
    <property type="evidence" value="ECO:0007669"/>
    <property type="project" value="InterPro"/>
</dbReference>
<feature type="region of interest" description="Disordered" evidence="3">
    <location>
        <begin position="302"/>
        <end position="325"/>
    </location>
</feature>
<feature type="compositionally biased region" description="Low complexity" evidence="3">
    <location>
        <begin position="76"/>
        <end position="93"/>
    </location>
</feature>
<dbReference type="PANTHER" id="PTHR46006">
    <property type="entry name" value="RHO GUANINE NUCLEOTIDE EXCHANGE FACTOR AT 64C, ISOFORM A"/>
    <property type="match status" value="1"/>
</dbReference>
<feature type="compositionally biased region" description="Basic and acidic residues" evidence="3">
    <location>
        <begin position="13"/>
        <end position="26"/>
    </location>
</feature>
<evidence type="ECO:0000256" key="2">
    <source>
        <dbReference type="ARBA" id="ARBA00022490"/>
    </source>
</evidence>
<feature type="compositionally biased region" description="Polar residues" evidence="3">
    <location>
        <begin position="991"/>
        <end position="1006"/>
    </location>
</feature>
<gene>
    <name evidence="5" type="ORF">BJ322DRAFT_995888</name>
</gene>
<feature type="region of interest" description="Disordered" evidence="3">
    <location>
        <begin position="840"/>
        <end position="866"/>
    </location>
</feature>
<dbReference type="PANTHER" id="PTHR46006:SF7">
    <property type="entry name" value="DH DOMAIN-CONTAINING PROTEIN"/>
    <property type="match status" value="1"/>
</dbReference>
<evidence type="ECO:0000256" key="1">
    <source>
        <dbReference type="ARBA" id="ARBA00004496"/>
    </source>
</evidence>
<name>A0A9P6LBT6_9AGAM</name>
<protein>
    <submittedName>
        <fullName evidence="5">Dbl domain-containing protein</fullName>
    </submittedName>
</protein>
<evidence type="ECO:0000259" key="4">
    <source>
        <dbReference type="PROSITE" id="PS50010"/>
    </source>
</evidence>
<reference evidence="5" key="1">
    <citation type="journal article" date="2020" name="Nat. Commun.">
        <title>Large-scale genome sequencing of mycorrhizal fungi provides insights into the early evolution of symbiotic traits.</title>
        <authorList>
            <person name="Miyauchi S."/>
            <person name="Kiss E."/>
            <person name="Kuo A."/>
            <person name="Drula E."/>
            <person name="Kohler A."/>
            <person name="Sanchez-Garcia M."/>
            <person name="Morin E."/>
            <person name="Andreopoulos B."/>
            <person name="Barry K.W."/>
            <person name="Bonito G."/>
            <person name="Buee M."/>
            <person name="Carver A."/>
            <person name="Chen C."/>
            <person name="Cichocki N."/>
            <person name="Clum A."/>
            <person name="Culley D."/>
            <person name="Crous P.W."/>
            <person name="Fauchery L."/>
            <person name="Girlanda M."/>
            <person name="Hayes R.D."/>
            <person name="Keri Z."/>
            <person name="LaButti K."/>
            <person name="Lipzen A."/>
            <person name="Lombard V."/>
            <person name="Magnuson J."/>
            <person name="Maillard F."/>
            <person name="Murat C."/>
            <person name="Nolan M."/>
            <person name="Ohm R.A."/>
            <person name="Pangilinan J."/>
            <person name="Pereira M.F."/>
            <person name="Perotto S."/>
            <person name="Peter M."/>
            <person name="Pfister S."/>
            <person name="Riley R."/>
            <person name="Sitrit Y."/>
            <person name="Stielow J.B."/>
            <person name="Szollosi G."/>
            <person name="Zifcakova L."/>
            <person name="Stursova M."/>
            <person name="Spatafora J.W."/>
            <person name="Tedersoo L."/>
            <person name="Vaario L.M."/>
            <person name="Yamada A."/>
            <person name="Yan M."/>
            <person name="Wang P."/>
            <person name="Xu J."/>
            <person name="Bruns T."/>
            <person name="Baldrian P."/>
            <person name="Vilgalys R."/>
            <person name="Dunand C."/>
            <person name="Henrissat B."/>
            <person name="Grigoriev I.V."/>
            <person name="Hibbett D."/>
            <person name="Nagy L.G."/>
            <person name="Martin F.M."/>
        </authorList>
    </citation>
    <scope>NUCLEOTIDE SEQUENCE</scope>
    <source>
        <strain evidence="5">UH-Tt-Lm1</strain>
    </source>
</reference>
<feature type="compositionally biased region" description="Polar residues" evidence="3">
    <location>
        <begin position="402"/>
        <end position="411"/>
    </location>
</feature>
<dbReference type="GO" id="GO:0005737">
    <property type="term" value="C:cytoplasm"/>
    <property type="evidence" value="ECO:0007669"/>
    <property type="project" value="UniProtKB-SubCell"/>
</dbReference>
<feature type="region of interest" description="Disordered" evidence="3">
    <location>
        <begin position="153"/>
        <end position="205"/>
    </location>
</feature>
<feature type="compositionally biased region" description="Polar residues" evidence="3">
    <location>
        <begin position="58"/>
        <end position="70"/>
    </location>
</feature>
<comment type="caution">
    <text evidence="5">The sequence shown here is derived from an EMBL/GenBank/DDBJ whole genome shotgun (WGS) entry which is preliminary data.</text>
</comment>
<dbReference type="SUPFAM" id="SSF48065">
    <property type="entry name" value="DBL homology domain (DH-domain)"/>
    <property type="match status" value="1"/>
</dbReference>
<evidence type="ECO:0000313" key="6">
    <source>
        <dbReference type="Proteomes" id="UP000736335"/>
    </source>
</evidence>
<accession>A0A9P6LBT6</accession>
<dbReference type="GO" id="GO:0035025">
    <property type="term" value="P:positive regulation of Rho protein signal transduction"/>
    <property type="evidence" value="ECO:0007669"/>
    <property type="project" value="TreeGrafter"/>
</dbReference>
<dbReference type="InterPro" id="IPR051480">
    <property type="entry name" value="Endocytic_GEF_Adapter"/>
</dbReference>